<proteinExistence type="predicted"/>
<feature type="domain" description="Fork-head" evidence="4">
    <location>
        <begin position="67"/>
        <end position="169"/>
    </location>
</feature>
<evidence type="ECO:0000313" key="5">
    <source>
        <dbReference type="EMBL" id="KAH7110523.1"/>
    </source>
</evidence>
<evidence type="ECO:0000313" key="6">
    <source>
        <dbReference type="Proteomes" id="UP000717696"/>
    </source>
</evidence>
<gene>
    <name evidence="5" type="ORF">B0J13DRAFT_292016</name>
</gene>
<comment type="subcellular location">
    <subcellularLocation>
        <location evidence="2">Nucleus</location>
    </subcellularLocation>
</comment>
<dbReference type="SUPFAM" id="SSF46785">
    <property type="entry name" value="Winged helix' DNA-binding domain"/>
    <property type="match status" value="1"/>
</dbReference>
<comment type="caution">
    <text evidence="5">The sequence shown here is derived from an EMBL/GenBank/DDBJ whole genome shotgun (WGS) entry which is preliminary data.</text>
</comment>
<evidence type="ECO:0000256" key="1">
    <source>
        <dbReference type="ARBA" id="ARBA00023125"/>
    </source>
</evidence>
<dbReference type="OrthoDB" id="5954824at2759"/>
<dbReference type="GO" id="GO:0005634">
    <property type="term" value="C:nucleus"/>
    <property type="evidence" value="ECO:0007669"/>
    <property type="project" value="UniProtKB-SubCell"/>
</dbReference>
<evidence type="ECO:0000256" key="2">
    <source>
        <dbReference type="PROSITE-ProRule" id="PRU00089"/>
    </source>
</evidence>
<name>A0A9P9I798_9HYPO</name>
<dbReference type="SMART" id="SM00339">
    <property type="entry name" value="FH"/>
    <property type="match status" value="1"/>
</dbReference>
<protein>
    <recommendedName>
        <fullName evidence="4">Fork-head domain-containing protein</fullName>
    </recommendedName>
</protein>
<organism evidence="5 6">
    <name type="scientific">Dactylonectria estremocensis</name>
    <dbReference type="NCBI Taxonomy" id="1079267"/>
    <lineage>
        <taxon>Eukaryota</taxon>
        <taxon>Fungi</taxon>
        <taxon>Dikarya</taxon>
        <taxon>Ascomycota</taxon>
        <taxon>Pezizomycotina</taxon>
        <taxon>Sordariomycetes</taxon>
        <taxon>Hypocreomycetidae</taxon>
        <taxon>Hypocreales</taxon>
        <taxon>Nectriaceae</taxon>
        <taxon>Dactylonectria</taxon>
    </lineage>
</organism>
<dbReference type="Pfam" id="PF00250">
    <property type="entry name" value="Forkhead"/>
    <property type="match status" value="1"/>
</dbReference>
<dbReference type="GO" id="GO:0043565">
    <property type="term" value="F:sequence-specific DNA binding"/>
    <property type="evidence" value="ECO:0007669"/>
    <property type="project" value="InterPro"/>
</dbReference>
<dbReference type="PROSITE" id="PS50039">
    <property type="entry name" value="FORK_HEAD_3"/>
    <property type="match status" value="1"/>
</dbReference>
<dbReference type="InterPro" id="IPR036388">
    <property type="entry name" value="WH-like_DNA-bd_sf"/>
</dbReference>
<dbReference type="InterPro" id="IPR036390">
    <property type="entry name" value="WH_DNA-bd_sf"/>
</dbReference>
<accession>A0A9P9I798</accession>
<dbReference type="AlphaFoldDB" id="A0A9P9I798"/>
<dbReference type="GO" id="GO:0003700">
    <property type="term" value="F:DNA-binding transcription factor activity"/>
    <property type="evidence" value="ECO:0007669"/>
    <property type="project" value="InterPro"/>
</dbReference>
<evidence type="ECO:0000259" key="4">
    <source>
        <dbReference type="PROSITE" id="PS50039"/>
    </source>
</evidence>
<sequence>MDWNPSLHDPLICPFFTTDGCHFCNFYISWNECSMPDSQWTLPSAIPHQAAPTPLLEASAFPQSIPRSQESYAQLIFDAFIHYKAREDQKGSEYIMSLQEIYLWFTENQKEVVARQGWQKSIRHNLSMNTAFSPPDSVGKKRKRGLWRLDPDAVVNGGVPPTSRGRNSR</sequence>
<keyword evidence="6" id="KW-1185">Reference proteome</keyword>
<keyword evidence="1 2" id="KW-0238">DNA-binding</keyword>
<evidence type="ECO:0000256" key="3">
    <source>
        <dbReference type="SAM" id="MobiDB-lite"/>
    </source>
</evidence>
<feature type="region of interest" description="Disordered" evidence="3">
    <location>
        <begin position="133"/>
        <end position="169"/>
    </location>
</feature>
<dbReference type="EMBL" id="JAGMUU010000062">
    <property type="protein sequence ID" value="KAH7110523.1"/>
    <property type="molecule type" value="Genomic_DNA"/>
</dbReference>
<dbReference type="Gene3D" id="1.10.10.10">
    <property type="entry name" value="Winged helix-like DNA-binding domain superfamily/Winged helix DNA-binding domain"/>
    <property type="match status" value="1"/>
</dbReference>
<keyword evidence="2" id="KW-0539">Nucleus</keyword>
<feature type="DNA-binding region" description="Fork-head" evidence="2">
    <location>
        <begin position="67"/>
        <end position="169"/>
    </location>
</feature>
<reference evidence="5" key="1">
    <citation type="journal article" date="2021" name="Nat. Commun.">
        <title>Genetic determinants of endophytism in the Arabidopsis root mycobiome.</title>
        <authorList>
            <person name="Mesny F."/>
            <person name="Miyauchi S."/>
            <person name="Thiergart T."/>
            <person name="Pickel B."/>
            <person name="Atanasova L."/>
            <person name="Karlsson M."/>
            <person name="Huettel B."/>
            <person name="Barry K.W."/>
            <person name="Haridas S."/>
            <person name="Chen C."/>
            <person name="Bauer D."/>
            <person name="Andreopoulos W."/>
            <person name="Pangilinan J."/>
            <person name="LaButti K."/>
            <person name="Riley R."/>
            <person name="Lipzen A."/>
            <person name="Clum A."/>
            <person name="Drula E."/>
            <person name="Henrissat B."/>
            <person name="Kohler A."/>
            <person name="Grigoriev I.V."/>
            <person name="Martin F.M."/>
            <person name="Hacquard S."/>
        </authorList>
    </citation>
    <scope>NUCLEOTIDE SEQUENCE</scope>
    <source>
        <strain evidence="5">MPI-CAGE-AT-0021</strain>
    </source>
</reference>
<dbReference type="Proteomes" id="UP000717696">
    <property type="component" value="Unassembled WGS sequence"/>
</dbReference>
<dbReference type="InterPro" id="IPR001766">
    <property type="entry name" value="Fork_head_dom"/>
</dbReference>